<sequence>MHLSSSYPQKPQNEEKNRQMLNEQDLVVARALAAESRENSPGGSPGPLRKTTLNNVVDKLKTFSLAVKRSRPTGCGRAKFCNTRRLLLSNPRCNGLIVSTMLSMESLWCSSESELSSLRMCKNAEREFRFKRKPTKSLIPQALLHLQPETASRHQRQRRSGTWP</sequence>
<proteinExistence type="predicted"/>
<evidence type="ECO:0000313" key="3">
    <source>
        <dbReference type="Proteomes" id="UP000324832"/>
    </source>
</evidence>
<evidence type="ECO:0000313" key="2">
    <source>
        <dbReference type="EMBL" id="VVC93250.1"/>
    </source>
</evidence>
<name>A0A5E4Q693_9NEOP</name>
<evidence type="ECO:0000256" key="1">
    <source>
        <dbReference type="SAM" id="MobiDB-lite"/>
    </source>
</evidence>
<gene>
    <name evidence="2" type="ORF">LSINAPIS_LOCUS5480</name>
</gene>
<dbReference type="Proteomes" id="UP000324832">
    <property type="component" value="Unassembled WGS sequence"/>
</dbReference>
<keyword evidence="3" id="KW-1185">Reference proteome</keyword>
<feature type="region of interest" description="Disordered" evidence="1">
    <location>
        <begin position="1"/>
        <end position="24"/>
    </location>
</feature>
<organism evidence="2 3">
    <name type="scientific">Leptidea sinapis</name>
    <dbReference type="NCBI Taxonomy" id="189913"/>
    <lineage>
        <taxon>Eukaryota</taxon>
        <taxon>Metazoa</taxon>
        <taxon>Ecdysozoa</taxon>
        <taxon>Arthropoda</taxon>
        <taxon>Hexapoda</taxon>
        <taxon>Insecta</taxon>
        <taxon>Pterygota</taxon>
        <taxon>Neoptera</taxon>
        <taxon>Endopterygota</taxon>
        <taxon>Lepidoptera</taxon>
        <taxon>Glossata</taxon>
        <taxon>Ditrysia</taxon>
        <taxon>Papilionoidea</taxon>
        <taxon>Pieridae</taxon>
        <taxon>Dismorphiinae</taxon>
        <taxon>Leptidea</taxon>
    </lineage>
</organism>
<dbReference type="EMBL" id="FZQP02001560">
    <property type="protein sequence ID" value="VVC93250.1"/>
    <property type="molecule type" value="Genomic_DNA"/>
</dbReference>
<protein>
    <submittedName>
        <fullName evidence="2">Uncharacterized protein</fullName>
    </submittedName>
</protein>
<reference evidence="2 3" key="1">
    <citation type="submission" date="2017-07" db="EMBL/GenBank/DDBJ databases">
        <authorList>
            <person name="Talla V."/>
            <person name="Backstrom N."/>
        </authorList>
    </citation>
    <scope>NUCLEOTIDE SEQUENCE [LARGE SCALE GENOMIC DNA]</scope>
</reference>
<accession>A0A5E4Q693</accession>
<dbReference type="AlphaFoldDB" id="A0A5E4Q693"/>
<feature type="compositionally biased region" description="Polar residues" evidence="1">
    <location>
        <begin position="1"/>
        <end position="11"/>
    </location>
</feature>